<feature type="region of interest" description="Disordered" evidence="1">
    <location>
        <begin position="811"/>
        <end position="853"/>
    </location>
</feature>
<organism evidence="4">
    <name type="scientific">Bodo saltans</name>
    <name type="common">Flagellated protozoan</name>
    <dbReference type="NCBI Taxonomy" id="75058"/>
    <lineage>
        <taxon>Eukaryota</taxon>
        <taxon>Discoba</taxon>
        <taxon>Euglenozoa</taxon>
        <taxon>Kinetoplastea</taxon>
        <taxon>Metakinetoplastina</taxon>
        <taxon>Eubodonida</taxon>
        <taxon>Bodonidae</taxon>
        <taxon>Bodo</taxon>
    </lineage>
</organism>
<feature type="compositionally biased region" description="Acidic residues" evidence="1">
    <location>
        <begin position="374"/>
        <end position="384"/>
    </location>
</feature>
<dbReference type="AlphaFoldDB" id="B6DTN6"/>
<feature type="compositionally biased region" description="Low complexity" evidence="1">
    <location>
        <begin position="636"/>
        <end position="648"/>
    </location>
</feature>
<evidence type="ECO:0000256" key="1">
    <source>
        <dbReference type="SAM" id="MobiDB-lite"/>
    </source>
</evidence>
<keyword evidence="2" id="KW-0732">Signal</keyword>
<feature type="compositionally biased region" description="Low complexity" evidence="1">
    <location>
        <begin position="307"/>
        <end position="320"/>
    </location>
</feature>
<dbReference type="InterPro" id="IPR036034">
    <property type="entry name" value="PDZ_sf"/>
</dbReference>
<reference evidence="4" key="1">
    <citation type="submission" date="2008-08" db="EMBL/GenBank/DDBJ databases">
        <title>Insights into the genome sequence of a free-living kinetoplastid: Bodo saltans (Kinetoplastida: Euglenozoa).</title>
        <authorList>
            <person name="Jackson A.P."/>
            <person name="Quail M.A."/>
            <person name="Berriman M."/>
        </authorList>
    </citation>
    <scope>NUCLEOTIDE SEQUENCE</scope>
    <source>
        <strain evidence="4">Lake Konstanz</strain>
    </source>
</reference>
<feature type="compositionally biased region" description="Polar residues" evidence="1">
    <location>
        <begin position="843"/>
        <end position="853"/>
    </location>
</feature>
<dbReference type="PROSITE" id="PS50106">
    <property type="entry name" value="PDZ"/>
    <property type="match status" value="1"/>
</dbReference>
<evidence type="ECO:0000259" key="3">
    <source>
        <dbReference type="PROSITE" id="PS50106"/>
    </source>
</evidence>
<feature type="chain" id="PRO_5002841969" description="PDZ domain-containing protein" evidence="2">
    <location>
        <begin position="25"/>
        <end position="853"/>
    </location>
</feature>
<dbReference type="VEuPathDB" id="TriTrypDB:BSAL_37130"/>
<dbReference type="SUPFAM" id="SSF50156">
    <property type="entry name" value="PDZ domain-like"/>
    <property type="match status" value="1"/>
</dbReference>
<dbReference type="EMBL" id="FJ168558">
    <property type="protein sequence ID" value="ACI16070.1"/>
    <property type="molecule type" value="Genomic_DNA"/>
</dbReference>
<sequence>MDAMSNCLVTMLMMVLSFVGEVKAELAKPGPGSPQRHQHSTSTSQEKHHDNDDEVSTSYKSVADSIINDFTNATKDQRAEHAVVATGQVEAILRSLFPFLLRCVRSSVDMNSGVSVGCRSGEASLSPRSHSFSAQQQQHLNSPITQETTAAPVVGALGLLSDLQVRSILENIEYDRRVKTIMRCYHDLLQKFAHQARADQLATLQQLRQPQKQHHVSDVLAAEDQLDTTLSPVMWHDDEHTTDQRGGSSQHYDQQQRTTAATTFTVASNEEYSIPPRLKREESAVALQQSSVIHQKGSQGASQGISPQQPHQQTLQQQPQYRHNNSAIGGGDVNYDVDLPVASSADVSLESIGATHHHIHHSTSEFHRHRLEPDNDNNDDDEDVSSLSGSSSGAQDKDDTLLPSAATTQRPGARGSQTQLSPRSRARTELQHATNTHHRHGVAEDDDNEHRSASSASVSRRSVAASSSFIAAVPQQLHPLREVSFGFDVAEYQEVVQENPIMEIDTLRIITLHLGSPADRCRALRVGDRLIKIGAQAVSCLADMDSAAFAVSLQPPGTPVSVHFIRRKVPLIATFVPEPSTVHPPSRHLLRPADLITSSARAAGSSPVRLPVRRDLLGTYQLPSPSPPRQHGGGHSSPPTNQNNSSSSFVQTTSPARIHTISFSSPAAASTTTAQQDRVHSAELYARDRGTLDAVMDTSRQHVLYHSGSMVNRLQETLGRLESLKKRREDVALEKDLHHHHHSRRGSGGVVGGRTSSSAGNSRSTTPKSYRSGGAADVSVHSDDSWAAAAVPNDRELSTSSSARVPRHLRASEHVYHSGSGLRGIGSSPSSRRSSPDARSARTLSPQNNRIWR</sequence>
<feature type="region of interest" description="Disordered" evidence="1">
    <location>
        <begin position="292"/>
        <end position="329"/>
    </location>
</feature>
<feature type="domain" description="PDZ" evidence="3">
    <location>
        <begin position="485"/>
        <end position="568"/>
    </location>
</feature>
<protein>
    <recommendedName>
        <fullName evidence="3">PDZ domain-containing protein</fullName>
    </recommendedName>
</protein>
<evidence type="ECO:0000256" key="2">
    <source>
        <dbReference type="SAM" id="SignalP"/>
    </source>
</evidence>
<feature type="compositionally biased region" description="Polar residues" evidence="1">
    <location>
        <begin position="292"/>
        <end position="306"/>
    </location>
</feature>
<feature type="compositionally biased region" description="Polar residues" evidence="1">
    <location>
        <begin position="405"/>
        <end position="422"/>
    </location>
</feature>
<feature type="compositionally biased region" description="Polar residues" evidence="1">
    <location>
        <begin position="244"/>
        <end position="257"/>
    </location>
</feature>
<feature type="region of interest" description="Disordered" evidence="1">
    <location>
        <begin position="237"/>
        <end position="276"/>
    </location>
</feature>
<feature type="region of interest" description="Disordered" evidence="1">
    <location>
        <begin position="360"/>
        <end position="459"/>
    </location>
</feature>
<proteinExistence type="predicted"/>
<evidence type="ECO:0000313" key="4">
    <source>
        <dbReference type="EMBL" id="ACI16070.1"/>
    </source>
</evidence>
<feature type="compositionally biased region" description="Polar residues" evidence="1">
    <location>
        <begin position="759"/>
        <end position="769"/>
    </location>
</feature>
<feature type="region of interest" description="Disordered" evidence="1">
    <location>
        <begin position="618"/>
        <end position="653"/>
    </location>
</feature>
<feature type="compositionally biased region" description="Low complexity" evidence="1">
    <location>
        <begin position="258"/>
        <end position="267"/>
    </location>
</feature>
<dbReference type="InterPro" id="IPR001478">
    <property type="entry name" value="PDZ"/>
</dbReference>
<name>B6DTN6_BODSA</name>
<feature type="region of interest" description="Disordered" evidence="1">
    <location>
        <begin position="734"/>
        <end position="778"/>
    </location>
</feature>
<accession>B6DTN6</accession>
<feature type="region of interest" description="Disordered" evidence="1">
    <location>
        <begin position="26"/>
        <end position="57"/>
    </location>
</feature>
<feature type="signal peptide" evidence="2">
    <location>
        <begin position="1"/>
        <end position="24"/>
    </location>
</feature>